<feature type="region of interest" description="Disordered" evidence="1">
    <location>
        <begin position="63"/>
        <end position="87"/>
    </location>
</feature>
<feature type="region of interest" description="Disordered" evidence="1">
    <location>
        <begin position="124"/>
        <end position="200"/>
    </location>
</feature>
<evidence type="ECO:0000256" key="1">
    <source>
        <dbReference type="SAM" id="MobiDB-lite"/>
    </source>
</evidence>
<feature type="domain" description="CRC" evidence="2">
    <location>
        <begin position="1"/>
        <end position="52"/>
    </location>
</feature>
<accession>A0A4Y7LAX6</accession>
<keyword evidence="4" id="KW-1185">Reference proteome</keyword>
<feature type="compositionally biased region" description="Low complexity" evidence="1">
    <location>
        <begin position="67"/>
        <end position="76"/>
    </location>
</feature>
<dbReference type="PANTHER" id="PTHR12446:SF34">
    <property type="entry name" value="PROTEIN LIN-54 HOMOLOG"/>
    <property type="match status" value="1"/>
</dbReference>
<reference evidence="3 4" key="1">
    <citation type="journal article" date="2018" name="Science">
        <title>The opium poppy genome and morphinan production.</title>
        <authorList>
            <person name="Guo L."/>
            <person name="Winzer T."/>
            <person name="Yang X."/>
            <person name="Li Y."/>
            <person name="Ning Z."/>
            <person name="He Z."/>
            <person name="Teodor R."/>
            <person name="Lu Y."/>
            <person name="Bowser T.A."/>
            <person name="Graham I.A."/>
            <person name="Ye K."/>
        </authorList>
    </citation>
    <scope>NUCLEOTIDE SEQUENCE [LARGE SCALE GENOMIC DNA]</scope>
    <source>
        <strain evidence="4">cv. HN1</strain>
        <tissue evidence="3">Leaves</tissue>
    </source>
</reference>
<gene>
    <name evidence="3" type="ORF">C5167_044954</name>
</gene>
<dbReference type="PANTHER" id="PTHR12446">
    <property type="entry name" value="TESMIN/TSO1-RELATED"/>
    <property type="match status" value="1"/>
</dbReference>
<evidence type="ECO:0000313" key="3">
    <source>
        <dbReference type="EMBL" id="RZC82157.1"/>
    </source>
</evidence>
<dbReference type="InterPro" id="IPR005172">
    <property type="entry name" value="CRC"/>
</dbReference>
<feature type="compositionally biased region" description="Low complexity" evidence="1">
    <location>
        <begin position="146"/>
        <end position="157"/>
    </location>
</feature>
<dbReference type="STRING" id="3469.A0A4Y7LAX6"/>
<proteinExistence type="predicted"/>
<feature type="non-terminal residue" evidence="3">
    <location>
        <position position="291"/>
    </location>
</feature>
<organism evidence="3 4">
    <name type="scientific">Papaver somniferum</name>
    <name type="common">Opium poppy</name>
    <dbReference type="NCBI Taxonomy" id="3469"/>
    <lineage>
        <taxon>Eukaryota</taxon>
        <taxon>Viridiplantae</taxon>
        <taxon>Streptophyta</taxon>
        <taxon>Embryophyta</taxon>
        <taxon>Tracheophyta</taxon>
        <taxon>Spermatophyta</taxon>
        <taxon>Magnoliopsida</taxon>
        <taxon>Ranunculales</taxon>
        <taxon>Papaveraceae</taxon>
        <taxon>Papaveroideae</taxon>
        <taxon>Papaver</taxon>
    </lineage>
</organism>
<protein>
    <recommendedName>
        <fullName evidence="2">CRC domain-containing protein</fullName>
    </recommendedName>
</protein>
<dbReference type="AlphaFoldDB" id="A0A4Y7LAX6"/>
<name>A0A4Y7LAX6_PAPSO</name>
<dbReference type="OMA" id="MFMEAAS"/>
<dbReference type="Proteomes" id="UP000316621">
    <property type="component" value="Chromosome 11"/>
</dbReference>
<sequence length="291" mass="31196">MHCKCFASGVYCDGCSCTKCSNNVENESSRKEAVEATLKRNPNAFQPKIASSLHEMHDTKANHLRPSSTFSSSSSSPGVPAVNPAPTGSLKPTYRSLLADVLQPQQIKDLCRIMVLVANAVSKSRTTGKKKATVNKQSGSQEHAESIASPSSRRSMSVEAGIQEASADGPSSGNLAEKICMDDPRSDGSELQKGRPMSPGTLSLMCDEQDTMFMEAASPNGRLGNGVSIPLPLAYGPETTSLYAEQERRVLTALRDSLQNLVQRGTIKGIPRSAQLAKLTSELEDLMRSIH</sequence>
<dbReference type="PROSITE" id="PS51634">
    <property type="entry name" value="CRC"/>
    <property type="match status" value="1"/>
</dbReference>
<evidence type="ECO:0000313" key="4">
    <source>
        <dbReference type="Proteomes" id="UP000316621"/>
    </source>
</evidence>
<dbReference type="GO" id="GO:0005634">
    <property type="term" value="C:nucleus"/>
    <property type="evidence" value="ECO:0007669"/>
    <property type="project" value="TreeGrafter"/>
</dbReference>
<evidence type="ECO:0000259" key="2">
    <source>
        <dbReference type="PROSITE" id="PS51634"/>
    </source>
</evidence>
<dbReference type="InterPro" id="IPR028307">
    <property type="entry name" value="Lin-54_fam"/>
</dbReference>
<dbReference type="EMBL" id="CM010725">
    <property type="protein sequence ID" value="RZC82157.1"/>
    <property type="molecule type" value="Genomic_DNA"/>
</dbReference>
<dbReference type="GO" id="GO:0006355">
    <property type="term" value="P:regulation of DNA-templated transcription"/>
    <property type="evidence" value="ECO:0007669"/>
    <property type="project" value="TreeGrafter"/>
</dbReference>
<dbReference type="Gramene" id="RZC82157">
    <property type="protein sequence ID" value="RZC82157"/>
    <property type="gene ID" value="C5167_044954"/>
</dbReference>
<feature type="compositionally biased region" description="Basic and acidic residues" evidence="1">
    <location>
        <begin position="179"/>
        <end position="193"/>
    </location>
</feature>